<organism evidence="5 6">
    <name type="scientific">Araneus ventricosus</name>
    <name type="common">Orbweaver spider</name>
    <name type="synonym">Epeira ventricosa</name>
    <dbReference type="NCBI Taxonomy" id="182803"/>
    <lineage>
        <taxon>Eukaryota</taxon>
        <taxon>Metazoa</taxon>
        <taxon>Ecdysozoa</taxon>
        <taxon>Arthropoda</taxon>
        <taxon>Chelicerata</taxon>
        <taxon>Arachnida</taxon>
        <taxon>Araneae</taxon>
        <taxon>Araneomorphae</taxon>
        <taxon>Entelegynae</taxon>
        <taxon>Araneoidea</taxon>
        <taxon>Araneidae</taxon>
        <taxon>Araneus</taxon>
    </lineage>
</organism>
<proteinExistence type="predicted"/>
<protein>
    <recommendedName>
        <fullName evidence="1">CRAL/TRIO N-terminal domain-containing protein</fullName>
    </recommendedName>
</protein>
<keyword evidence="6" id="KW-1185">Reference proteome</keyword>
<sequence length="80" mass="9641">MTVPQDLQLTPSEREAVEEMSRRVSKDLPRKLYDEAFMYYRFLKARDMDVDAAEQMLRQSLQWRKDNNVDKILTDYKPPE</sequence>
<dbReference type="Gene3D" id="3.40.525.10">
    <property type="entry name" value="CRAL-TRIO lipid binding domain"/>
    <property type="match status" value="1"/>
</dbReference>
<evidence type="ECO:0000313" key="5">
    <source>
        <dbReference type="EMBL" id="GBO43537.1"/>
    </source>
</evidence>
<accession>A0A4Y2X5Z5</accession>
<dbReference type="InterPro" id="IPR051064">
    <property type="entry name" value="SEC14/CRAL-TRIO_domain"/>
</dbReference>
<evidence type="ECO:0000313" key="6">
    <source>
        <dbReference type="Proteomes" id="UP000499080"/>
    </source>
</evidence>
<dbReference type="GO" id="GO:0005737">
    <property type="term" value="C:cytoplasm"/>
    <property type="evidence" value="ECO:0007669"/>
    <property type="project" value="TreeGrafter"/>
</dbReference>
<evidence type="ECO:0000313" key="4">
    <source>
        <dbReference type="EMBL" id="GBO43533.1"/>
    </source>
</evidence>
<evidence type="ECO:0000313" key="2">
    <source>
        <dbReference type="EMBL" id="GBO43486.1"/>
    </source>
</evidence>
<dbReference type="EMBL" id="BGPR01069997">
    <property type="protein sequence ID" value="GBO43537.1"/>
    <property type="molecule type" value="Genomic_DNA"/>
</dbReference>
<dbReference type="PANTHER" id="PTHR23324:SF83">
    <property type="entry name" value="SEC14-LIKE PROTEIN 2"/>
    <property type="match status" value="1"/>
</dbReference>
<reference evidence="5 6" key="1">
    <citation type="journal article" date="2019" name="Sci. Rep.">
        <title>Orb-weaving spider Araneus ventricosus genome elucidates the spidroin gene catalogue.</title>
        <authorList>
            <person name="Kono N."/>
            <person name="Nakamura H."/>
            <person name="Ohtoshi R."/>
            <person name="Moran D.A.P."/>
            <person name="Shinohara A."/>
            <person name="Yoshida Y."/>
            <person name="Fujiwara M."/>
            <person name="Mori M."/>
            <person name="Tomita M."/>
            <person name="Arakawa K."/>
        </authorList>
    </citation>
    <scope>NUCLEOTIDE SEQUENCE [LARGE SCALE GENOMIC DNA]</scope>
</reference>
<dbReference type="InterPro" id="IPR036273">
    <property type="entry name" value="CRAL/TRIO_N_dom_sf"/>
</dbReference>
<gene>
    <name evidence="4" type="ORF">AVEN_163862_1</name>
    <name evidence="2" type="ORF">AVEN_208476_1</name>
    <name evidence="3" type="ORF">AVEN_211347_1</name>
    <name evidence="5" type="ORF">AVEN_216914_1</name>
</gene>
<dbReference type="SUPFAM" id="SSF46938">
    <property type="entry name" value="CRAL/TRIO N-terminal domain"/>
    <property type="match status" value="1"/>
</dbReference>
<dbReference type="OrthoDB" id="6430819at2759"/>
<dbReference type="InterPro" id="IPR036865">
    <property type="entry name" value="CRAL-TRIO_dom_sf"/>
</dbReference>
<feature type="non-terminal residue" evidence="5">
    <location>
        <position position="80"/>
    </location>
</feature>
<evidence type="ECO:0000313" key="3">
    <source>
        <dbReference type="EMBL" id="GBO43494.1"/>
    </source>
</evidence>
<dbReference type="AlphaFoldDB" id="A0A4Y2X5Z5"/>
<name>A0A4Y2X5Z5_ARAVE</name>
<dbReference type="EMBL" id="BGPR01069924">
    <property type="protein sequence ID" value="GBO43486.1"/>
    <property type="molecule type" value="Genomic_DNA"/>
</dbReference>
<dbReference type="EMBL" id="BGPR01069926">
    <property type="protein sequence ID" value="GBO43494.1"/>
    <property type="molecule type" value="Genomic_DNA"/>
</dbReference>
<comment type="caution">
    <text evidence="5">The sequence shown here is derived from an EMBL/GenBank/DDBJ whole genome shotgun (WGS) entry which is preliminary data.</text>
</comment>
<dbReference type="Pfam" id="PF03765">
    <property type="entry name" value="CRAL_TRIO_N"/>
    <property type="match status" value="1"/>
</dbReference>
<dbReference type="EMBL" id="BGPR01069994">
    <property type="protein sequence ID" value="GBO43533.1"/>
    <property type="molecule type" value="Genomic_DNA"/>
</dbReference>
<dbReference type="InterPro" id="IPR011074">
    <property type="entry name" value="CRAL/TRIO_N_dom"/>
</dbReference>
<dbReference type="Proteomes" id="UP000499080">
    <property type="component" value="Unassembled WGS sequence"/>
</dbReference>
<evidence type="ECO:0000259" key="1">
    <source>
        <dbReference type="Pfam" id="PF03765"/>
    </source>
</evidence>
<dbReference type="PANTHER" id="PTHR23324">
    <property type="entry name" value="SEC14 RELATED PROTEIN"/>
    <property type="match status" value="1"/>
</dbReference>
<feature type="domain" description="CRAL/TRIO N-terminal" evidence="1">
    <location>
        <begin position="36"/>
        <end position="58"/>
    </location>
</feature>